<accession>A0A367LI46</accession>
<organism evidence="9 10">
    <name type="scientific">Ophiocordyceps polyrhachis-furcata BCC 54312</name>
    <dbReference type="NCBI Taxonomy" id="1330021"/>
    <lineage>
        <taxon>Eukaryota</taxon>
        <taxon>Fungi</taxon>
        <taxon>Dikarya</taxon>
        <taxon>Ascomycota</taxon>
        <taxon>Pezizomycotina</taxon>
        <taxon>Sordariomycetes</taxon>
        <taxon>Hypocreomycetidae</taxon>
        <taxon>Hypocreales</taxon>
        <taxon>Ophiocordycipitaceae</taxon>
        <taxon>Ophiocordyceps</taxon>
    </lineage>
</organism>
<keyword evidence="10" id="KW-1185">Reference proteome</keyword>
<evidence type="ECO:0000256" key="5">
    <source>
        <dbReference type="ARBA" id="ARBA00022792"/>
    </source>
</evidence>
<dbReference type="GO" id="GO:0022904">
    <property type="term" value="P:respiratory electron transport chain"/>
    <property type="evidence" value="ECO:0007669"/>
    <property type="project" value="InterPro"/>
</dbReference>
<evidence type="ECO:0000256" key="7">
    <source>
        <dbReference type="ARBA" id="ARBA00023128"/>
    </source>
</evidence>
<dbReference type="AlphaFoldDB" id="A0A367LI46"/>
<dbReference type="InterPro" id="IPR006806">
    <property type="entry name" value="NDUFA5"/>
</dbReference>
<evidence type="ECO:0000256" key="3">
    <source>
        <dbReference type="ARBA" id="ARBA00022448"/>
    </source>
</evidence>
<proteinExistence type="inferred from homology"/>
<evidence type="ECO:0000256" key="4">
    <source>
        <dbReference type="ARBA" id="ARBA00022660"/>
    </source>
</evidence>
<evidence type="ECO:0000256" key="1">
    <source>
        <dbReference type="ARBA" id="ARBA00004443"/>
    </source>
</evidence>
<comment type="similarity">
    <text evidence="2">Belongs to the complex I NDUFA5 subunit family.</text>
</comment>
<evidence type="ECO:0000256" key="2">
    <source>
        <dbReference type="ARBA" id="ARBA00010261"/>
    </source>
</evidence>
<evidence type="ECO:0000313" key="10">
    <source>
        <dbReference type="Proteomes" id="UP000253664"/>
    </source>
</evidence>
<comment type="subcellular location">
    <subcellularLocation>
        <location evidence="1">Mitochondrion inner membrane</location>
        <topology evidence="1">Peripheral membrane protein</topology>
        <orientation evidence="1">Matrix side</orientation>
    </subcellularLocation>
</comment>
<dbReference type="STRING" id="1330021.A0A367LI46"/>
<dbReference type="OrthoDB" id="286811at2759"/>
<reference evidence="9 10" key="1">
    <citation type="journal article" date="2015" name="BMC Genomics">
        <title>Insights from the genome of Ophiocordyceps polyrhachis-furcata to pathogenicity and host specificity in insect fungi.</title>
        <authorList>
            <person name="Wichadakul D."/>
            <person name="Kobmoo N."/>
            <person name="Ingsriswang S."/>
            <person name="Tangphatsornruang S."/>
            <person name="Chantasingh D."/>
            <person name="Luangsa-ard J.J."/>
            <person name="Eurwilaichitr L."/>
        </authorList>
    </citation>
    <scope>NUCLEOTIDE SEQUENCE [LARGE SCALE GENOMIC DNA]</scope>
    <source>
        <strain evidence="9 10">BCC 54312</strain>
    </source>
</reference>
<keyword evidence="5" id="KW-0999">Mitochondrion inner membrane</keyword>
<name>A0A367LI46_9HYPO</name>
<comment type="caution">
    <text evidence="9">The sequence shown here is derived from an EMBL/GenBank/DDBJ whole genome shotgun (WGS) entry which is preliminary data.</text>
</comment>
<protein>
    <submittedName>
        <fullName evidence="9">Uncharacterized protein</fullName>
    </submittedName>
</protein>
<keyword evidence="3" id="KW-0813">Transport</keyword>
<dbReference type="Proteomes" id="UP000253664">
    <property type="component" value="Unassembled WGS sequence"/>
</dbReference>
<dbReference type="Pfam" id="PF04716">
    <property type="entry name" value="ETC_C1_NDUFA5"/>
    <property type="match status" value="1"/>
</dbReference>
<dbReference type="PANTHER" id="PTHR12653:SF0">
    <property type="entry name" value="NADH DEHYDROGENASE [UBIQUINONE] 1 ALPHA SUBCOMPLEX SUBUNIT 5"/>
    <property type="match status" value="1"/>
</dbReference>
<dbReference type="GO" id="GO:0005743">
    <property type="term" value="C:mitochondrial inner membrane"/>
    <property type="evidence" value="ECO:0007669"/>
    <property type="project" value="UniProtKB-SubCell"/>
</dbReference>
<dbReference type="PANTHER" id="PTHR12653">
    <property type="entry name" value="NADH-UBIQUINONE OXIDOREDUCTASE 13 KD-B SUBUNIT"/>
    <property type="match status" value="1"/>
</dbReference>
<keyword evidence="8" id="KW-0472">Membrane</keyword>
<keyword evidence="7" id="KW-0496">Mitochondrion</keyword>
<gene>
    <name evidence="9" type="ORF">L249_8123</name>
</gene>
<dbReference type="EMBL" id="LKCN02000005">
    <property type="protein sequence ID" value="RCI14113.1"/>
    <property type="molecule type" value="Genomic_DNA"/>
</dbReference>
<evidence type="ECO:0000313" key="9">
    <source>
        <dbReference type="EMBL" id="RCI14113.1"/>
    </source>
</evidence>
<sequence>MWPTLRRLAQYIVPGTPTGLTGLCTHSTPRSTLLYIYSKTLTKLQAIPESSLYRQSVEAVTNHRISLVEQMRPHGHQEWATRAREVVKKHPEYFRVASGSVHGSDAQSLSIGSRMFVVGSKHDIGDVRLEEWNGEENEGGELEGIRTPAERSDQVTWAERHPMEDLDKIEWENEPQLTAAQIHELENQIGAGLIEEVIQVAETELRLVDVMERAKIWENLEEMPADEQWKYFQRPEV</sequence>
<evidence type="ECO:0000256" key="6">
    <source>
        <dbReference type="ARBA" id="ARBA00022982"/>
    </source>
</evidence>
<evidence type="ECO:0000256" key="8">
    <source>
        <dbReference type="ARBA" id="ARBA00023136"/>
    </source>
</evidence>
<keyword evidence="6" id="KW-0249">Electron transport</keyword>
<keyword evidence="4" id="KW-0679">Respiratory chain</keyword>